<keyword evidence="4 7" id="KW-0812">Transmembrane</keyword>
<feature type="transmembrane region" description="Helical" evidence="7">
    <location>
        <begin position="140"/>
        <end position="163"/>
    </location>
</feature>
<feature type="transmembrane region" description="Helical" evidence="7">
    <location>
        <begin position="283"/>
        <end position="300"/>
    </location>
</feature>
<feature type="transmembrane region" description="Helical" evidence="7">
    <location>
        <begin position="44"/>
        <end position="65"/>
    </location>
</feature>
<evidence type="ECO:0000256" key="2">
    <source>
        <dbReference type="ARBA" id="ARBA00022448"/>
    </source>
</evidence>
<feature type="transmembrane region" description="Helical" evidence="7">
    <location>
        <begin position="12"/>
        <end position="32"/>
    </location>
</feature>
<dbReference type="Pfam" id="PF05977">
    <property type="entry name" value="MFS_3"/>
    <property type="match status" value="1"/>
</dbReference>
<feature type="transmembrane region" description="Helical" evidence="7">
    <location>
        <begin position="373"/>
        <end position="394"/>
    </location>
</feature>
<feature type="transmembrane region" description="Helical" evidence="7">
    <location>
        <begin position="306"/>
        <end position="324"/>
    </location>
</feature>
<name>A0ABU2J7X5_9ACTN</name>
<sequence length="413" mass="43590">MNPFSSLRVRNYRLYFGGQLISLTGTWAQRVAQDWLVLQLTNSGTALGIVTALQFAPALLLSLYGGALADRGDKRKLLLCTQTGLGLAALVLGLLDVSGVIAIWQVMVLAAVLGVISAVDTPIRQSFVIEMVGSEDLPNAVALNATTFNLARIIGPAVAGLVITAFGTGWAFLGNAASSLAVLAGLMLMRTAELFPSKPVDRKPGQYKAAVRYVRNRSDLVLPMLLMFIIGTFGMNYQITIALVAKQVFHRGAGSFGLLSTALAVGATIGALAATFRRGRPTRLFLIGAALAFSLAELLVGSMPTFGLTAFALIPAGLSMITLAQSANATVQLGVEPTMRGRVMGLYILCFMGGTPIGSPIVGWVAQAFGPRWGMLGGGLICLIATIIIGGYLARHHRVGLSELRGRLEQFRA</sequence>
<keyword evidence="6 7" id="KW-0472">Membrane</keyword>
<dbReference type="InterPro" id="IPR020846">
    <property type="entry name" value="MFS_dom"/>
</dbReference>
<evidence type="ECO:0000313" key="9">
    <source>
        <dbReference type="EMBL" id="MDT0260818.1"/>
    </source>
</evidence>
<gene>
    <name evidence="9" type="ORF">RM423_05360</name>
</gene>
<feature type="domain" description="Major facilitator superfamily (MFS) profile" evidence="8">
    <location>
        <begin position="1"/>
        <end position="397"/>
    </location>
</feature>
<evidence type="ECO:0000313" key="10">
    <source>
        <dbReference type="Proteomes" id="UP001183176"/>
    </source>
</evidence>
<dbReference type="Gene3D" id="1.20.1250.20">
    <property type="entry name" value="MFS general substrate transporter like domains"/>
    <property type="match status" value="1"/>
</dbReference>
<evidence type="ECO:0000256" key="6">
    <source>
        <dbReference type="ARBA" id="ARBA00023136"/>
    </source>
</evidence>
<accession>A0ABU2J7X5</accession>
<dbReference type="CDD" id="cd06173">
    <property type="entry name" value="MFS_MefA_like"/>
    <property type="match status" value="1"/>
</dbReference>
<organism evidence="9 10">
    <name type="scientific">Jatrophihabitans lederbergiae</name>
    <dbReference type="NCBI Taxonomy" id="3075547"/>
    <lineage>
        <taxon>Bacteria</taxon>
        <taxon>Bacillati</taxon>
        <taxon>Actinomycetota</taxon>
        <taxon>Actinomycetes</taxon>
        <taxon>Jatrophihabitantales</taxon>
        <taxon>Jatrophihabitantaceae</taxon>
        <taxon>Jatrophihabitans</taxon>
    </lineage>
</organism>
<feature type="transmembrane region" description="Helical" evidence="7">
    <location>
        <begin position="169"/>
        <end position="189"/>
    </location>
</feature>
<dbReference type="Proteomes" id="UP001183176">
    <property type="component" value="Unassembled WGS sequence"/>
</dbReference>
<evidence type="ECO:0000259" key="8">
    <source>
        <dbReference type="PROSITE" id="PS50850"/>
    </source>
</evidence>
<feature type="transmembrane region" description="Helical" evidence="7">
    <location>
        <begin position="220"/>
        <end position="244"/>
    </location>
</feature>
<dbReference type="PANTHER" id="PTHR23513">
    <property type="entry name" value="INTEGRAL MEMBRANE EFFLUX PROTEIN-RELATED"/>
    <property type="match status" value="1"/>
</dbReference>
<comment type="subcellular location">
    <subcellularLocation>
        <location evidence="1">Cell membrane</location>
        <topology evidence="1">Multi-pass membrane protein</topology>
    </subcellularLocation>
</comment>
<evidence type="ECO:0000256" key="5">
    <source>
        <dbReference type="ARBA" id="ARBA00022989"/>
    </source>
</evidence>
<dbReference type="PANTHER" id="PTHR23513:SF11">
    <property type="entry name" value="STAPHYLOFERRIN A TRANSPORTER"/>
    <property type="match status" value="1"/>
</dbReference>
<feature type="transmembrane region" description="Helical" evidence="7">
    <location>
        <begin position="101"/>
        <end position="119"/>
    </location>
</feature>
<dbReference type="InterPro" id="IPR036259">
    <property type="entry name" value="MFS_trans_sf"/>
</dbReference>
<feature type="transmembrane region" description="Helical" evidence="7">
    <location>
        <begin position="345"/>
        <end position="367"/>
    </location>
</feature>
<evidence type="ECO:0000256" key="4">
    <source>
        <dbReference type="ARBA" id="ARBA00022692"/>
    </source>
</evidence>
<evidence type="ECO:0000256" key="3">
    <source>
        <dbReference type="ARBA" id="ARBA00022475"/>
    </source>
</evidence>
<dbReference type="SUPFAM" id="SSF103473">
    <property type="entry name" value="MFS general substrate transporter"/>
    <property type="match status" value="1"/>
</dbReference>
<dbReference type="InterPro" id="IPR010290">
    <property type="entry name" value="TM_effector"/>
</dbReference>
<keyword evidence="5 7" id="KW-1133">Transmembrane helix</keyword>
<keyword evidence="2" id="KW-0813">Transport</keyword>
<dbReference type="PROSITE" id="PS50850">
    <property type="entry name" value="MFS"/>
    <property type="match status" value="1"/>
</dbReference>
<dbReference type="EMBL" id="JAVREH010000005">
    <property type="protein sequence ID" value="MDT0260818.1"/>
    <property type="molecule type" value="Genomic_DNA"/>
</dbReference>
<feature type="transmembrane region" description="Helical" evidence="7">
    <location>
        <begin position="77"/>
        <end position="95"/>
    </location>
</feature>
<keyword evidence="3" id="KW-1003">Cell membrane</keyword>
<proteinExistence type="predicted"/>
<evidence type="ECO:0000256" key="1">
    <source>
        <dbReference type="ARBA" id="ARBA00004651"/>
    </source>
</evidence>
<reference evidence="10" key="1">
    <citation type="submission" date="2023-07" db="EMBL/GenBank/DDBJ databases">
        <title>30 novel species of actinomycetes from the DSMZ collection.</title>
        <authorList>
            <person name="Nouioui I."/>
        </authorList>
    </citation>
    <scope>NUCLEOTIDE SEQUENCE [LARGE SCALE GENOMIC DNA]</scope>
    <source>
        <strain evidence="10">DSM 44399</strain>
    </source>
</reference>
<evidence type="ECO:0000256" key="7">
    <source>
        <dbReference type="SAM" id="Phobius"/>
    </source>
</evidence>
<feature type="transmembrane region" description="Helical" evidence="7">
    <location>
        <begin position="256"/>
        <end position="276"/>
    </location>
</feature>
<keyword evidence="10" id="KW-1185">Reference proteome</keyword>
<comment type="caution">
    <text evidence="9">The sequence shown here is derived from an EMBL/GenBank/DDBJ whole genome shotgun (WGS) entry which is preliminary data.</text>
</comment>
<protein>
    <submittedName>
        <fullName evidence="9">MFS transporter</fullName>
    </submittedName>
</protein>